<evidence type="ECO:0000313" key="2">
    <source>
        <dbReference type="Proteomes" id="UP000006643"/>
    </source>
</evidence>
<dbReference type="Proteomes" id="UP000006643">
    <property type="component" value="Unassembled WGS sequence"/>
</dbReference>
<dbReference type="VEuPathDB" id="FungiDB:PITG_00996"/>
<dbReference type="OrthoDB" id="126762at2759"/>
<sequence>MQNNDEKLRRSPASISIAYLRVAAEKKKTRDREFARELFREENELKKKISVKIEQANKMMTIIGSSTSFGPAPDRDGVHMVKVLDPMAGDRVISFEQLASSILTRDSIAPRAARTKPADRSQVQEELRSVLEGTIELTKVLQEQLYELKLKGWNVAPRS</sequence>
<dbReference type="RefSeq" id="XP_002909526.1">
    <property type="nucleotide sequence ID" value="XM_002909480.1"/>
</dbReference>
<dbReference type="eggNOG" id="ENOG502SGZX">
    <property type="taxonomic scope" value="Eukaryota"/>
</dbReference>
<dbReference type="GeneID" id="9473321"/>
<accession>D0MS71</accession>
<dbReference type="EMBL" id="DS028118">
    <property type="protein sequence ID" value="EEY58340.1"/>
    <property type="molecule type" value="Genomic_DNA"/>
</dbReference>
<keyword evidence="2" id="KW-1185">Reference proteome</keyword>
<reference evidence="2" key="1">
    <citation type="journal article" date="2009" name="Nature">
        <title>Genome sequence and analysis of the Irish potato famine pathogen Phytophthora infestans.</title>
        <authorList>
            <consortium name="The Broad Institute Genome Sequencing Platform"/>
            <person name="Haas B.J."/>
            <person name="Kamoun S."/>
            <person name="Zody M.C."/>
            <person name="Jiang R.H."/>
            <person name="Handsaker R.E."/>
            <person name="Cano L.M."/>
            <person name="Grabherr M."/>
            <person name="Kodira C.D."/>
            <person name="Raffaele S."/>
            <person name="Torto-Alalibo T."/>
            <person name="Bozkurt T.O."/>
            <person name="Ah-Fong A.M."/>
            <person name="Alvarado L."/>
            <person name="Anderson V.L."/>
            <person name="Armstrong M.R."/>
            <person name="Avrova A."/>
            <person name="Baxter L."/>
            <person name="Beynon J."/>
            <person name="Boevink P.C."/>
            <person name="Bollmann S.R."/>
            <person name="Bos J.I."/>
            <person name="Bulone V."/>
            <person name="Cai G."/>
            <person name="Cakir C."/>
            <person name="Carrington J.C."/>
            <person name="Chawner M."/>
            <person name="Conti L."/>
            <person name="Costanzo S."/>
            <person name="Ewan R."/>
            <person name="Fahlgren N."/>
            <person name="Fischbach M.A."/>
            <person name="Fugelstad J."/>
            <person name="Gilroy E.M."/>
            <person name="Gnerre S."/>
            <person name="Green P.J."/>
            <person name="Grenville-Briggs L.J."/>
            <person name="Griffith J."/>
            <person name="Grunwald N.J."/>
            <person name="Horn K."/>
            <person name="Horner N.R."/>
            <person name="Hu C.H."/>
            <person name="Huitema E."/>
            <person name="Jeong D.H."/>
            <person name="Jones A.M."/>
            <person name="Jones J.D."/>
            <person name="Jones R.W."/>
            <person name="Karlsson E.K."/>
            <person name="Kunjeti S.G."/>
            <person name="Lamour K."/>
            <person name="Liu Z."/>
            <person name="Ma L."/>
            <person name="Maclean D."/>
            <person name="Chibucos M.C."/>
            <person name="McDonald H."/>
            <person name="McWalters J."/>
            <person name="Meijer H.J."/>
            <person name="Morgan W."/>
            <person name="Morris P.F."/>
            <person name="Munro C.A."/>
            <person name="O'Neill K."/>
            <person name="Ospina-Giraldo M."/>
            <person name="Pinzon A."/>
            <person name="Pritchard L."/>
            <person name="Ramsahoye B."/>
            <person name="Ren Q."/>
            <person name="Restrepo S."/>
            <person name="Roy S."/>
            <person name="Sadanandom A."/>
            <person name="Savidor A."/>
            <person name="Schornack S."/>
            <person name="Schwartz D.C."/>
            <person name="Schumann U.D."/>
            <person name="Schwessinger B."/>
            <person name="Seyer L."/>
            <person name="Sharpe T."/>
            <person name="Silvar C."/>
            <person name="Song J."/>
            <person name="Studholme D.J."/>
            <person name="Sykes S."/>
            <person name="Thines M."/>
            <person name="van de Vondervoort P.J."/>
            <person name="Phuntumart V."/>
            <person name="Wawra S."/>
            <person name="Weide R."/>
            <person name="Win J."/>
            <person name="Young C."/>
            <person name="Zhou S."/>
            <person name="Fry W."/>
            <person name="Meyers B.C."/>
            <person name="van West P."/>
            <person name="Ristaino J."/>
            <person name="Govers F."/>
            <person name="Birch P.R."/>
            <person name="Whisson S.C."/>
            <person name="Judelson H.S."/>
            <person name="Nusbaum C."/>
        </authorList>
    </citation>
    <scope>NUCLEOTIDE SEQUENCE [LARGE SCALE GENOMIC DNA]</scope>
    <source>
        <strain evidence="2">T30-4</strain>
    </source>
</reference>
<evidence type="ECO:0000313" key="1">
    <source>
        <dbReference type="EMBL" id="EEY58340.1"/>
    </source>
</evidence>
<dbReference type="InParanoid" id="D0MS71"/>
<organism evidence="1 2">
    <name type="scientific">Phytophthora infestans (strain T30-4)</name>
    <name type="common">Potato late blight agent</name>
    <dbReference type="NCBI Taxonomy" id="403677"/>
    <lineage>
        <taxon>Eukaryota</taxon>
        <taxon>Sar</taxon>
        <taxon>Stramenopiles</taxon>
        <taxon>Oomycota</taxon>
        <taxon>Peronosporomycetes</taxon>
        <taxon>Peronosporales</taxon>
        <taxon>Peronosporaceae</taxon>
        <taxon>Phytophthora</taxon>
    </lineage>
</organism>
<dbReference type="AlphaFoldDB" id="D0MS71"/>
<gene>
    <name evidence="1" type="ORF">PITG_00996</name>
</gene>
<dbReference type="HOGENOM" id="CLU_1664130_0_0_1"/>
<proteinExistence type="predicted"/>
<dbReference type="KEGG" id="pif:PITG_00996"/>
<dbReference type="STRING" id="403677.D0MS71"/>
<protein>
    <submittedName>
        <fullName evidence="1">Uncharacterized protein</fullName>
    </submittedName>
</protein>
<name>D0MS71_PHYIT</name>
<dbReference type="OMA" id="MQRKGWN"/>